<dbReference type="VEuPathDB" id="TriTrypDB:Tc_MARK_5435"/>
<evidence type="ECO:0000313" key="4">
    <source>
        <dbReference type="EMBL" id="PWV01072.1"/>
    </source>
</evidence>
<comment type="caution">
    <text evidence="4">The sequence shown here is derived from an EMBL/GenBank/DDBJ whole genome shotgun (WGS) entry which is preliminary data.</text>
</comment>
<sequence length="890" mass="94260">MLPRVAAVKAPRTHNRRRVTGSSGRRREGRESEPQRPNMSRRVFTSAVLLLVLVMVCCGTGGAVASEGQSSEPNFQWTGIKEDGVTVDSLGVPGLLKVGNDVFAVAEAHCKKGENTVFTGIASQLLTMGKGNEPEELLRDVKDTQFLEEGGSEELKKRIDVSRSTTVVDESNIYMLVGKHNHEDVADCKTETENIKSGILLVKGEVSGEADNKKIDWKTTDGVPCTLGDQHKSLSQLIGGGGSGVEMNDGTLAFPVEGTKKKEKDVKTVSLILYSSKEVSNWKLSKGMSDDGCSVPSVVEWKGKLMMMTACDDGRRRVYEIGDKGESWTETLGTLSRVWGNKHEGNVKDVGSGFITAKIDNRDVMLVTLPVYPKNAEKDNSKGVLHLWLTDNTHIVDIGSVSGKDEDVAASALLYKSGDQGNKEEELIALYEKKKGDGDTPSHVMVSVLQTEQLKRVKNVLTTWKEVDERVSKLCPLSRATVSKSTDDGCGAAITDGLVGFLSGNLSENTWRDEYLGVNATVNNEEGSASTDNGVTFTGRGAGAEWPVGSQGDNQLYHFANYNFTLVATVSIHGEPKGDTSIPLMGAKMNDDVKTVLLGLSYNGGGKWILLCDDGKNKEHSSPWEKKTQYQVAILLRNGTQGSAYVDGQCVGNAQIALQDIEGSKEISHFYIGGDGGSAGNQEGVSVTVTNVLLYNRPLTSEEIDALNPNKAPIPPVVPGIAQGTLSQSSPDVQPPSGPKLLNGNEGVGGGSASTSAPSIVKTSTGKEQSAIQLSSGIFSGGKKNVDGGSSSDDDPTVVTVGGDTVRGNGSPQTPEVSVNSGEDAETAEGTDEQGEEGIHSQAGEVNATALNSSLGKLSQGNNSDGGIVRESGLPSLLLLLLGLWGFAAL</sequence>
<feature type="compositionally biased region" description="Acidic residues" evidence="1">
    <location>
        <begin position="823"/>
        <end position="836"/>
    </location>
</feature>
<organism evidence="4 5">
    <name type="scientific">Trypanosoma cruzi</name>
    <dbReference type="NCBI Taxonomy" id="5693"/>
    <lineage>
        <taxon>Eukaryota</taxon>
        <taxon>Discoba</taxon>
        <taxon>Euglenozoa</taxon>
        <taxon>Kinetoplastea</taxon>
        <taxon>Metakinetoplastina</taxon>
        <taxon>Trypanosomatida</taxon>
        <taxon>Trypanosomatidae</taxon>
        <taxon>Trypanosoma</taxon>
        <taxon>Schizotrypanum</taxon>
    </lineage>
</organism>
<accession>A0A2V2VXE4</accession>
<evidence type="ECO:0000259" key="3">
    <source>
        <dbReference type="Pfam" id="PF22925"/>
    </source>
</evidence>
<dbReference type="EMBL" id="PRFA01000005">
    <property type="protein sequence ID" value="PWV01072.1"/>
    <property type="molecule type" value="Genomic_DNA"/>
</dbReference>
<dbReference type="VEuPathDB" id="TriTrypDB:ECC02_012046"/>
<dbReference type="InterPro" id="IPR008377">
    <property type="entry name" value="Sialidase_trypan"/>
</dbReference>
<dbReference type="Pfam" id="PF11052">
    <property type="entry name" value="Tr-sialidase_C"/>
    <property type="match status" value="1"/>
</dbReference>
<dbReference type="VEuPathDB" id="TriTrypDB:TcBrA4_0140390"/>
<dbReference type="CDD" id="cd15482">
    <property type="entry name" value="Sialidase_non-viral"/>
    <property type="match status" value="1"/>
</dbReference>
<evidence type="ECO:0000259" key="2">
    <source>
        <dbReference type="Pfam" id="PF13859"/>
    </source>
</evidence>
<dbReference type="InterPro" id="IPR036278">
    <property type="entry name" value="Sialidase_sf"/>
</dbReference>
<dbReference type="Pfam" id="PF13859">
    <property type="entry name" value="BNR_3"/>
    <property type="match status" value="1"/>
</dbReference>
<reference evidence="4 5" key="1">
    <citation type="journal article" date="2018" name="Microb. Genom.">
        <title>Expanding an expanded genome: long-read sequencing of Trypanosoma cruzi.</title>
        <authorList>
            <person name="Berna L."/>
            <person name="Rodriguez M."/>
            <person name="Chiribao M.L."/>
            <person name="Parodi-Talice A."/>
            <person name="Pita S."/>
            <person name="Rijo G."/>
            <person name="Alvarez-Valin F."/>
            <person name="Robello C."/>
        </authorList>
    </citation>
    <scope>NUCLEOTIDE SEQUENCE [LARGE SCALE GENOMIC DNA]</scope>
    <source>
        <strain evidence="4 5">Dm28c</strain>
    </source>
</reference>
<dbReference type="VEuPathDB" id="TriTrypDB:C4B63_5g227"/>
<dbReference type="InterPro" id="IPR013320">
    <property type="entry name" value="ConA-like_dom_sf"/>
</dbReference>
<dbReference type="AlphaFoldDB" id="A0A2V2VXE4"/>
<dbReference type="VEuPathDB" id="TriTrypDB:C3747_5g564"/>
<dbReference type="Gene3D" id="2.60.120.200">
    <property type="match status" value="1"/>
</dbReference>
<dbReference type="GO" id="GO:0004308">
    <property type="term" value="F:exo-alpha-sialidase activity"/>
    <property type="evidence" value="ECO:0007669"/>
    <property type="project" value="InterPro"/>
</dbReference>
<evidence type="ECO:0000256" key="1">
    <source>
        <dbReference type="SAM" id="MobiDB-lite"/>
    </source>
</evidence>
<protein>
    <submittedName>
        <fullName evidence="4">Putative trans-sialidase, Group V</fullName>
    </submittedName>
</protein>
<feature type="compositionally biased region" description="Polar residues" evidence="1">
    <location>
        <begin position="753"/>
        <end position="778"/>
    </location>
</feature>
<name>A0A2V2VXE4_TRYCR</name>
<evidence type="ECO:0000313" key="5">
    <source>
        <dbReference type="Proteomes" id="UP000246121"/>
    </source>
</evidence>
<feature type="compositionally biased region" description="Basic and acidic residues" evidence="1">
    <location>
        <begin position="25"/>
        <end position="34"/>
    </location>
</feature>
<feature type="domain" description="Trans-sialidase C-terminal" evidence="3">
    <location>
        <begin position="494"/>
        <end position="701"/>
    </location>
</feature>
<dbReference type="VEuPathDB" id="TriTrypDB:TCSYLVIO_009647"/>
<feature type="region of interest" description="Disordered" evidence="1">
    <location>
        <begin position="1"/>
        <end position="39"/>
    </location>
</feature>
<feature type="compositionally biased region" description="Polar residues" evidence="1">
    <location>
        <begin position="810"/>
        <end position="821"/>
    </location>
</feature>
<dbReference type="VEuPathDB" id="TriTrypDB:Tc_MARK_10194"/>
<dbReference type="VEuPathDB" id="TriTrypDB:TcCLB.510709.70"/>
<gene>
    <name evidence="4" type="ORF">C4B63_5g227</name>
</gene>
<dbReference type="Gene3D" id="2.120.10.10">
    <property type="match status" value="1"/>
</dbReference>
<dbReference type="Pfam" id="PF22925">
    <property type="entry name" value="TS_C"/>
    <property type="match status" value="1"/>
</dbReference>
<dbReference type="Proteomes" id="UP000246121">
    <property type="component" value="Unassembled WGS sequence"/>
</dbReference>
<dbReference type="InterPro" id="IPR021287">
    <property type="entry name" value="Trans-sialidase_CS"/>
</dbReference>
<dbReference type="VEuPathDB" id="TriTrypDB:BCY84_20881"/>
<dbReference type="VEuPathDB" id="TriTrypDB:TcCLB.508109.60"/>
<dbReference type="SUPFAM" id="SSF50939">
    <property type="entry name" value="Sialidases"/>
    <property type="match status" value="1"/>
</dbReference>
<dbReference type="SUPFAM" id="SSF49899">
    <property type="entry name" value="Concanavalin A-like lectins/glucanases"/>
    <property type="match status" value="1"/>
</dbReference>
<proteinExistence type="predicted"/>
<dbReference type="InterPro" id="IPR011040">
    <property type="entry name" value="Sialidase"/>
</dbReference>
<dbReference type="VEuPathDB" id="TriTrypDB:TcG_09113"/>
<dbReference type="PRINTS" id="PR01803">
    <property type="entry name" value="TCSIALIDASE"/>
</dbReference>
<feature type="domain" description="Sialidase" evidence="2">
    <location>
        <begin position="92"/>
        <end position="432"/>
    </location>
</feature>
<dbReference type="InterPro" id="IPR055239">
    <property type="entry name" value="TS_C"/>
</dbReference>
<dbReference type="VEuPathDB" id="TriTrypDB:TCDM_09377"/>
<dbReference type="VEuPathDB" id="TriTrypDB:TcCL_Unassigned00622"/>
<feature type="region of interest" description="Disordered" evidence="1">
    <location>
        <begin position="721"/>
        <end position="839"/>
    </location>
</feature>
<feature type="compositionally biased region" description="Low complexity" evidence="1">
    <location>
        <begin position="787"/>
        <end position="808"/>
    </location>
</feature>
<dbReference type="VEuPathDB" id="TriTrypDB:TcCLB.506171.60"/>